<dbReference type="OrthoDB" id="10564085at2759"/>
<reference evidence="2" key="2">
    <citation type="submission" date="2013-10" db="EMBL/GenBank/DDBJ databases">
        <authorList>
            <person name="Aslett M."/>
        </authorList>
    </citation>
    <scope>NUCLEOTIDE SEQUENCE [LARGE SCALE GENOMIC DNA]</scope>
    <source>
        <strain evidence="2">Houghton</strain>
    </source>
</reference>
<name>U6KYC9_EIMTE</name>
<dbReference type="GeneID" id="25255319"/>
<organism evidence="2 3">
    <name type="scientific">Eimeria tenella</name>
    <name type="common">Coccidian parasite</name>
    <dbReference type="NCBI Taxonomy" id="5802"/>
    <lineage>
        <taxon>Eukaryota</taxon>
        <taxon>Sar</taxon>
        <taxon>Alveolata</taxon>
        <taxon>Apicomplexa</taxon>
        <taxon>Conoidasida</taxon>
        <taxon>Coccidia</taxon>
        <taxon>Eucoccidiorida</taxon>
        <taxon>Eimeriorina</taxon>
        <taxon>Eimeriidae</taxon>
        <taxon>Eimeria</taxon>
    </lineage>
</organism>
<dbReference type="Proteomes" id="UP000030747">
    <property type="component" value="Unassembled WGS sequence"/>
</dbReference>
<dbReference type="AlphaFoldDB" id="U6KYC9"/>
<dbReference type="VEuPathDB" id="ToxoDB:ETH_00031230"/>
<feature type="signal peptide" evidence="1">
    <location>
        <begin position="1"/>
        <end position="19"/>
    </location>
</feature>
<protein>
    <submittedName>
        <fullName evidence="2">Uncharacterized protein</fullName>
    </submittedName>
</protein>
<evidence type="ECO:0000313" key="2">
    <source>
        <dbReference type="EMBL" id="CDJ42951.1"/>
    </source>
</evidence>
<accession>U6KYC9</accession>
<keyword evidence="3" id="KW-1185">Reference proteome</keyword>
<feature type="chain" id="PRO_5004673149" evidence="1">
    <location>
        <begin position="20"/>
        <end position="241"/>
    </location>
</feature>
<reference evidence="2" key="1">
    <citation type="submission" date="2013-10" db="EMBL/GenBank/DDBJ databases">
        <title>Genomic analysis of the causative agents of coccidiosis in chickens.</title>
        <authorList>
            <person name="Reid A.J."/>
            <person name="Blake D."/>
            <person name="Billington K."/>
            <person name="Browne H."/>
            <person name="Dunn M."/>
            <person name="Hung S."/>
            <person name="Kawahara F."/>
            <person name="Miranda-Saavedra D."/>
            <person name="Mourier T."/>
            <person name="Nagra H."/>
            <person name="Otto T.D."/>
            <person name="Rawlings N."/>
            <person name="Sanchez A."/>
            <person name="Sanders M."/>
            <person name="Subramaniam C."/>
            <person name="Tay Y."/>
            <person name="Dear P."/>
            <person name="Doerig C."/>
            <person name="Gruber A."/>
            <person name="Parkinson J."/>
            <person name="Shirley M."/>
            <person name="Wan K.L."/>
            <person name="Berriman M."/>
            <person name="Tomley F."/>
            <person name="Pain A."/>
        </authorList>
    </citation>
    <scope>NUCLEOTIDE SEQUENCE [LARGE SCALE GENOMIC DNA]</scope>
    <source>
        <strain evidence="2">Houghton</strain>
    </source>
</reference>
<dbReference type="EMBL" id="HG675748">
    <property type="protein sequence ID" value="CDJ42951.1"/>
    <property type="molecule type" value="Genomic_DNA"/>
</dbReference>
<dbReference type="VEuPathDB" id="ToxoDB:ETH2_1575200"/>
<keyword evidence="1" id="KW-0732">Signal</keyword>
<evidence type="ECO:0000313" key="3">
    <source>
        <dbReference type="Proteomes" id="UP000030747"/>
    </source>
</evidence>
<dbReference type="RefSeq" id="XP_013233701.1">
    <property type="nucleotide sequence ID" value="XM_013378247.1"/>
</dbReference>
<proteinExistence type="predicted"/>
<evidence type="ECO:0000256" key="1">
    <source>
        <dbReference type="SAM" id="SignalP"/>
    </source>
</evidence>
<sequence>MGVVWRASATNTLLSLAVGLKIQQVNVVEPLSGRSSSLSHGSSCFQAHAWVQHPFVQLMLLSTAHYKVNCPLPDGSATVCLHIEVREAEKKKQGKLTRLLSGYKAGELDLKNSVLRFKRDVMALTEELAFHALQQAQTTRSEWTKDFKKDHMLLSLSQENISDAPTAHAAGDGVTFTTHRGMLPRMHYVGVPLSAAVERGHTDHFTVALPRPAGSHIKGRVILTTYATTQSEELSADIIDQ</sequence>
<gene>
    <name evidence="2" type="ORF">ETH_00031230</name>
</gene>